<gene>
    <name evidence="5" type="primary">TPHA0D00130</name>
    <name evidence="5" type="ordered locus">TPHA_0D00130</name>
</gene>
<sequence>MPSFAESFWSNDLNSGLAQLFDRLYHGCEQCDEFTQLFASRMQYEVAYGRQLFGVRNNVENINDFQDSSSTVESSLQKMIDATSNEGKNHLDIAANLEELVLKPFSKWCEDHRGRVKYSEDILKKNAKNFQKSRAYVAKLEKEYFNSCRKLETYRNTNFSEDQLRKAMSALKIQQKYDKHIEKEKDYQHFATIADINFDYKTMRETLKLFLTGLPKEEFKLPLISYSFPNTNNGSDITKFIIKYFSLKDSDHAETFAQELITLGFLKHCNGVGNNFVNSEKFQYQWKKDAYKFAKVPYPNEIDNIVRNNDEVTESLVSHYMDEITASTPDIEVSIRDKPELTNEESILFQLVKDVEDADTKYRQESYKMDNLRCSIEELMVDHLTFMEKCELDRLKAIKKVTFDFYSVFVNKITSIKLNVDRLMESEEAIDPTQDLLQLIKEHRTGYFQPKVITYNNFYNPGTTQNFGIDLETRSRLDKRVVPLIISAILLYMDNIYPDLDNDKVRISIWISPVKLNLTHELRAILNRKQFQDEGEIIELLKQSKYEPSTVASVLKIYLLELPNALIKNDITDVLKALYLDYSSPATSHDSIEDKSITEKLNEEVVTDKDDKDVILDNKDMKRIKGLSAILASLSKPRIATLAAIITHFHRLIQILKMGENGEHTALEFSNSISREFANCIIEVNIHDGNDLGFKIFYDLLQYKHEIINFLKEHNSKSKK</sequence>
<dbReference type="STRING" id="1071381.G8BS36"/>
<evidence type="ECO:0000259" key="3">
    <source>
        <dbReference type="PROSITE" id="PS50238"/>
    </source>
</evidence>
<dbReference type="GO" id="GO:0005096">
    <property type="term" value="F:GTPase activator activity"/>
    <property type="evidence" value="ECO:0007669"/>
    <property type="project" value="EnsemblFungi"/>
</dbReference>
<feature type="domain" description="Rho-GAP" evidence="3">
    <location>
        <begin position="469"/>
        <end position="708"/>
    </location>
</feature>
<dbReference type="SMART" id="SM00049">
    <property type="entry name" value="DEP"/>
    <property type="match status" value="1"/>
</dbReference>
<keyword evidence="1" id="KW-0175">Coiled coil</keyword>
<dbReference type="PROSITE" id="PS50238">
    <property type="entry name" value="RHOGAP"/>
    <property type="match status" value="1"/>
</dbReference>
<evidence type="ECO:0000259" key="2">
    <source>
        <dbReference type="PROSITE" id="PS50186"/>
    </source>
</evidence>
<feature type="domain" description="DEP" evidence="2">
    <location>
        <begin position="210"/>
        <end position="295"/>
    </location>
</feature>
<dbReference type="AlphaFoldDB" id="G8BS36"/>
<dbReference type="GO" id="GO:0005886">
    <property type="term" value="C:plasma membrane"/>
    <property type="evidence" value="ECO:0007669"/>
    <property type="project" value="TreeGrafter"/>
</dbReference>
<dbReference type="SUPFAM" id="SSF46785">
    <property type="entry name" value="Winged helix' DNA-binding domain"/>
    <property type="match status" value="1"/>
</dbReference>
<keyword evidence="6" id="KW-1185">Reference proteome</keyword>
<dbReference type="PANTHER" id="PTHR23065:SF17">
    <property type="entry name" value="RHO-GTPASE-ACTIVATING PROTEIN RGD2"/>
    <property type="match status" value="1"/>
</dbReference>
<dbReference type="CDD" id="cd04399">
    <property type="entry name" value="RhoGAP_fRGD2"/>
    <property type="match status" value="1"/>
</dbReference>
<dbReference type="GO" id="GO:0007010">
    <property type="term" value="P:cytoskeleton organization"/>
    <property type="evidence" value="ECO:0007669"/>
    <property type="project" value="TreeGrafter"/>
</dbReference>
<dbReference type="SUPFAM" id="SSF48350">
    <property type="entry name" value="GTPase activation domain, GAP"/>
    <property type="match status" value="1"/>
</dbReference>
<dbReference type="Gene3D" id="1.10.555.10">
    <property type="entry name" value="Rho GTPase activation protein"/>
    <property type="match status" value="1"/>
</dbReference>
<dbReference type="InterPro" id="IPR000198">
    <property type="entry name" value="RhoGAP_dom"/>
</dbReference>
<dbReference type="GO" id="GO:0007264">
    <property type="term" value="P:small GTPase-mediated signal transduction"/>
    <property type="evidence" value="ECO:0007669"/>
    <property type="project" value="EnsemblFungi"/>
</dbReference>
<dbReference type="Gene3D" id="1.20.1270.60">
    <property type="entry name" value="Arfaptin homology (AH) domain/BAR domain"/>
    <property type="match status" value="2"/>
</dbReference>
<dbReference type="PROSITE" id="PS50186">
    <property type="entry name" value="DEP"/>
    <property type="match status" value="1"/>
</dbReference>
<dbReference type="GO" id="GO:0005737">
    <property type="term" value="C:cytoplasm"/>
    <property type="evidence" value="ECO:0007669"/>
    <property type="project" value="TreeGrafter"/>
</dbReference>
<dbReference type="GO" id="GO:0000935">
    <property type="term" value="C:division septum"/>
    <property type="evidence" value="ECO:0007669"/>
    <property type="project" value="TreeGrafter"/>
</dbReference>
<dbReference type="SMART" id="SM00324">
    <property type="entry name" value="RhoGAP"/>
    <property type="match status" value="1"/>
</dbReference>
<dbReference type="Pfam" id="PF00611">
    <property type="entry name" value="FCH"/>
    <property type="match status" value="1"/>
</dbReference>
<dbReference type="Pfam" id="PF00620">
    <property type="entry name" value="RhoGAP"/>
    <property type="match status" value="1"/>
</dbReference>
<dbReference type="InterPro" id="IPR000591">
    <property type="entry name" value="DEP_dom"/>
</dbReference>
<dbReference type="EMBL" id="HE612859">
    <property type="protein sequence ID" value="CCE62657.1"/>
    <property type="molecule type" value="Genomic_DNA"/>
</dbReference>
<evidence type="ECO:0000259" key="4">
    <source>
        <dbReference type="PROSITE" id="PS51741"/>
    </source>
</evidence>
<dbReference type="OrthoDB" id="2155291at2759"/>
<reference evidence="5 6" key="1">
    <citation type="journal article" date="2011" name="Proc. Natl. Acad. Sci. U.S.A.">
        <title>Evolutionary erosion of yeast sex chromosomes by mating-type switching accidents.</title>
        <authorList>
            <person name="Gordon J.L."/>
            <person name="Armisen D."/>
            <person name="Proux-Wera E."/>
            <person name="Oheigeartaigh S.S."/>
            <person name="Byrne K.P."/>
            <person name="Wolfe K.H."/>
        </authorList>
    </citation>
    <scope>NUCLEOTIDE SEQUENCE [LARGE SCALE GENOMIC DNA]</scope>
    <source>
        <strain evidence="6">ATCC 24235 / CBS 4417 / NBRC 1672 / NRRL Y-8282 / UCD 70-5</strain>
    </source>
</reference>
<protein>
    <recommendedName>
        <fullName evidence="7">Rho-GAP domain-containing protein</fullName>
    </recommendedName>
</protein>
<dbReference type="InterPro" id="IPR001060">
    <property type="entry name" value="FCH_dom"/>
</dbReference>
<dbReference type="InterPro" id="IPR036390">
    <property type="entry name" value="WH_DNA-bd_sf"/>
</dbReference>
<dbReference type="InterPro" id="IPR008936">
    <property type="entry name" value="Rho_GTPase_activation_prot"/>
</dbReference>
<dbReference type="RefSeq" id="XP_003685091.1">
    <property type="nucleotide sequence ID" value="XM_003685043.1"/>
</dbReference>
<proteinExistence type="predicted"/>
<evidence type="ECO:0008006" key="7">
    <source>
        <dbReference type="Google" id="ProtNLM"/>
    </source>
</evidence>
<evidence type="ECO:0000313" key="6">
    <source>
        <dbReference type="Proteomes" id="UP000005666"/>
    </source>
</evidence>
<dbReference type="eggNOG" id="ENOG502QQWB">
    <property type="taxonomic scope" value="Eukaryota"/>
</dbReference>
<feature type="domain" description="F-BAR" evidence="4">
    <location>
        <begin position="2"/>
        <end position="435"/>
    </location>
</feature>
<dbReference type="PANTHER" id="PTHR23065">
    <property type="entry name" value="PROLINE-SERINE-THREONINE PHOSPHATASE INTERACTING PROTEIN 1"/>
    <property type="match status" value="1"/>
</dbReference>
<name>G8BS36_TETPH</name>
<organism evidence="5 6">
    <name type="scientific">Tetrapisispora phaffii (strain ATCC 24235 / CBS 4417 / NBRC 1672 / NRRL Y-8282 / UCD 70-5)</name>
    <name type="common">Yeast</name>
    <name type="synonym">Fabospora phaffii</name>
    <dbReference type="NCBI Taxonomy" id="1071381"/>
    <lineage>
        <taxon>Eukaryota</taxon>
        <taxon>Fungi</taxon>
        <taxon>Dikarya</taxon>
        <taxon>Ascomycota</taxon>
        <taxon>Saccharomycotina</taxon>
        <taxon>Saccharomycetes</taxon>
        <taxon>Saccharomycetales</taxon>
        <taxon>Saccharomycetaceae</taxon>
        <taxon>Tetrapisispora</taxon>
    </lineage>
</organism>
<dbReference type="Pfam" id="PF00610">
    <property type="entry name" value="DEP"/>
    <property type="match status" value="1"/>
</dbReference>
<dbReference type="GeneID" id="11531003"/>
<dbReference type="Proteomes" id="UP000005666">
    <property type="component" value="Chromosome 4"/>
</dbReference>
<dbReference type="OMA" id="RKTWIYE"/>
<evidence type="ECO:0000256" key="1">
    <source>
        <dbReference type="PROSITE-ProRule" id="PRU01077"/>
    </source>
</evidence>
<dbReference type="InterPro" id="IPR031160">
    <property type="entry name" value="F_BAR_dom"/>
</dbReference>
<dbReference type="HOGENOM" id="CLU_008201_1_0_1"/>
<dbReference type="InterPro" id="IPR027267">
    <property type="entry name" value="AH/BAR_dom_sf"/>
</dbReference>
<accession>G8BS36</accession>
<evidence type="ECO:0000313" key="5">
    <source>
        <dbReference type="EMBL" id="CCE62657.1"/>
    </source>
</evidence>
<dbReference type="PROSITE" id="PS51741">
    <property type="entry name" value="F_BAR"/>
    <property type="match status" value="1"/>
</dbReference>
<dbReference type="KEGG" id="tpf:TPHA_0D00130"/>
<dbReference type="SUPFAM" id="SSF103657">
    <property type="entry name" value="BAR/IMD domain-like"/>
    <property type="match status" value="2"/>
</dbReference>
<dbReference type="SMART" id="SM00055">
    <property type="entry name" value="FCH"/>
    <property type="match status" value="1"/>
</dbReference>